<dbReference type="InterPro" id="IPR036979">
    <property type="entry name" value="CM_dom_sf"/>
</dbReference>
<feature type="chain" id="PRO_5030066732" description="Chorismate mutase" evidence="6">
    <location>
        <begin position="20"/>
        <end position="183"/>
    </location>
</feature>
<dbReference type="Proteomes" id="UP000661012">
    <property type="component" value="Unassembled WGS sequence"/>
</dbReference>
<reference evidence="8 11" key="2">
    <citation type="journal article" date="2020" name="FEMS Microbiol. Ecol.">
        <title>Temporal dynamics of bacterial communities during seed development and maturation.</title>
        <authorList>
            <person name="Chesneau G."/>
            <person name="Torres-Cortes G."/>
            <person name="Briand M."/>
            <person name="Darrasse A."/>
            <person name="Preveaux A."/>
            <person name="Marais C."/>
            <person name="Jacques M.A."/>
            <person name="Shade A."/>
            <person name="Barret M."/>
        </authorList>
    </citation>
    <scope>NUCLEOTIDE SEQUENCE [LARGE SCALE GENOMIC DNA]</scope>
    <source>
        <strain evidence="8 11">CFBP13732</strain>
    </source>
</reference>
<evidence type="ECO:0000256" key="4">
    <source>
        <dbReference type="ARBA" id="ARBA00023235"/>
    </source>
</evidence>
<dbReference type="EMBL" id="QGAC01000001">
    <property type="protein sequence ID" value="TKJ94854.1"/>
    <property type="molecule type" value="Genomic_DNA"/>
</dbReference>
<dbReference type="InterPro" id="IPR002701">
    <property type="entry name" value="CM_II_prokaryot"/>
</dbReference>
<evidence type="ECO:0000259" key="7">
    <source>
        <dbReference type="PROSITE" id="PS51168"/>
    </source>
</evidence>
<comment type="function">
    <text evidence="5">Catalyzes the Claisen rearrangement of chorismate to prephenate.</text>
</comment>
<dbReference type="RefSeq" id="WP_062743632.1">
    <property type="nucleotide sequence ID" value="NZ_CP022725.1"/>
</dbReference>
<dbReference type="PANTHER" id="PTHR38041:SF2">
    <property type="entry name" value="SECRETED CHORISMATE MUTASE"/>
    <property type="match status" value="1"/>
</dbReference>
<dbReference type="OrthoDB" id="8445094at2"/>
<reference evidence="9 10" key="1">
    <citation type="journal article" date="2019" name="Sci. Rep.">
        <title>Differences in resource use lead to coexistence of seed-transmitted microbial populations.</title>
        <authorList>
            <person name="Torres-Cortes G."/>
            <person name="Garcia B.J."/>
            <person name="Compant S."/>
            <person name="Rezki S."/>
            <person name="Jones P."/>
            <person name="Preveaux A."/>
            <person name="Briand M."/>
            <person name="Roulet A."/>
            <person name="Bouchez O."/>
            <person name="Jacobson D."/>
            <person name="Barret M."/>
        </authorList>
    </citation>
    <scope>NUCLEOTIDE SEQUENCE [LARGE SCALE GENOMIC DNA]</scope>
    <source>
        <strain evidence="9 10">CFBP13511</strain>
    </source>
</reference>
<gene>
    <name evidence="9" type="ORF">EpCFBP13511_00375</name>
    <name evidence="8" type="ORF">IFT93_03370</name>
</gene>
<dbReference type="Gene3D" id="1.20.59.10">
    <property type="entry name" value="Chorismate mutase"/>
    <property type="match status" value="1"/>
</dbReference>
<dbReference type="PANTHER" id="PTHR38041">
    <property type="entry name" value="CHORISMATE MUTASE"/>
    <property type="match status" value="1"/>
</dbReference>
<proteinExistence type="predicted"/>
<dbReference type="Proteomes" id="UP000306393">
    <property type="component" value="Unassembled WGS sequence"/>
</dbReference>
<dbReference type="KEGG" id="epe:CI789_09915"/>
<comment type="catalytic activity">
    <reaction evidence="5">
        <text>chorismate = prephenate</text>
        <dbReference type="Rhea" id="RHEA:13897"/>
        <dbReference type="ChEBI" id="CHEBI:29748"/>
        <dbReference type="ChEBI" id="CHEBI:29934"/>
        <dbReference type="EC" id="5.4.99.5"/>
    </reaction>
</comment>
<dbReference type="STRING" id="1219360.GCA_001571305_01180"/>
<dbReference type="InterPro" id="IPR008240">
    <property type="entry name" value="Chorismate_mutase_periplasmic"/>
</dbReference>
<dbReference type="EC" id="5.4.99.5" evidence="2 5"/>
<dbReference type="GO" id="GO:0046417">
    <property type="term" value="P:chorismate metabolic process"/>
    <property type="evidence" value="ECO:0007669"/>
    <property type="project" value="InterPro"/>
</dbReference>
<keyword evidence="11" id="KW-1185">Reference proteome</keyword>
<name>A0A357VYU3_9GAMM</name>
<evidence type="ECO:0000313" key="11">
    <source>
        <dbReference type="Proteomes" id="UP000661012"/>
    </source>
</evidence>
<keyword evidence="4 5" id="KW-0413">Isomerase</keyword>
<keyword evidence="3 6" id="KW-0732">Signal</keyword>
<dbReference type="NCBIfam" id="NF005965">
    <property type="entry name" value="PRK08055.1"/>
    <property type="match status" value="1"/>
</dbReference>
<organism evidence="9 10">
    <name type="scientific">Erwinia persicina</name>
    <dbReference type="NCBI Taxonomy" id="55211"/>
    <lineage>
        <taxon>Bacteria</taxon>
        <taxon>Pseudomonadati</taxon>
        <taxon>Pseudomonadota</taxon>
        <taxon>Gammaproteobacteria</taxon>
        <taxon>Enterobacterales</taxon>
        <taxon>Erwiniaceae</taxon>
        <taxon>Erwinia</taxon>
    </lineage>
</organism>
<dbReference type="GO" id="GO:0004106">
    <property type="term" value="F:chorismate mutase activity"/>
    <property type="evidence" value="ECO:0007669"/>
    <property type="project" value="UniProtKB-EC"/>
</dbReference>
<evidence type="ECO:0000313" key="9">
    <source>
        <dbReference type="EMBL" id="TKJ94854.1"/>
    </source>
</evidence>
<dbReference type="Pfam" id="PF01817">
    <property type="entry name" value="CM_2"/>
    <property type="match status" value="1"/>
</dbReference>
<dbReference type="GO" id="GO:0009697">
    <property type="term" value="P:salicylic acid biosynthetic process"/>
    <property type="evidence" value="ECO:0007669"/>
    <property type="project" value="TreeGrafter"/>
</dbReference>
<dbReference type="SUPFAM" id="SSF48600">
    <property type="entry name" value="Chorismate mutase II"/>
    <property type="match status" value="1"/>
</dbReference>
<dbReference type="PROSITE" id="PS51168">
    <property type="entry name" value="CHORISMATE_MUT_2"/>
    <property type="match status" value="1"/>
</dbReference>
<evidence type="ECO:0000256" key="5">
    <source>
        <dbReference type="PIRNR" id="PIRNR026640"/>
    </source>
</evidence>
<sequence>MPYILLLITSLMMAGSVFAASSTASAMSSLTAAMNQRMLDMKEVASYKATHHLPVEDRVREEKVLSLAQKQAEEAQLDPASVMPFIQAQMDVAKAIQYRYFADWLSQPGSATPSRSLEEVRTSISVQDKRILEAIAQRLLAGGFSGEDRAEIATLLHAPHLTDADKARLTDALVLIRRSSKAA</sequence>
<evidence type="ECO:0000256" key="2">
    <source>
        <dbReference type="ARBA" id="ARBA00012404"/>
    </source>
</evidence>
<dbReference type="InterPro" id="IPR036263">
    <property type="entry name" value="Chorismate_II_sf"/>
</dbReference>
<evidence type="ECO:0000313" key="10">
    <source>
        <dbReference type="Proteomes" id="UP000306393"/>
    </source>
</evidence>
<evidence type="ECO:0000256" key="6">
    <source>
        <dbReference type="SAM" id="SignalP"/>
    </source>
</evidence>
<feature type="domain" description="Chorismate mutase" evidence="7">
    <location>
        <begin position="8"/>
        <end position="101"/>
    </location>
</feature>
<dbReference type="EMBL" id="JACYNN010000001">
    <property type="protein sequence ID" value="MBD8105461.1"/>
    <property type="molecule type" value="Genomic_DNA"/>
</dbReference>
<accession>A0A357VYU3</accession>
<dbReference type="PIRSF" id="PIRSF026640">
    <property type="entry name" value="Peripl_chor_mut"/>
    <property type="match status" value="1"/>
</dbReference>
<dbReference type="UniPathway" id="UPA00120">
    <property type="reaction ID" value="UER00203"/>
</dbReference>
<evidence type="ECO:0000256" key="1">
    <source>
        <dbReference type="ARBA" id="ARBA00004817"/>
    </source>
</evidence>
<comment type="pathway">
    <text evidence="1 5">Metabolic intermediate biosynthesis; prephenate biosynthesis; prephenate from chorismate: step 1/1.</text>
</comment>
<dbReference type="InterPro" id="IPR051331">
    <property type="entry name" value="Chorismate_mutase-related"/>
</dbReference>
<dbReference type="SMART" id="SM00830">
    <property type="entry name" value="CM_2"/>
    <property type="match status" value="1"/>
</dbReference>
<protein>
    <recommendedName>
        <fullName evidence="2 5">Chorismate mutase</fullName>
        <ecNumber evidence="2 5">5.4.99.5</ecNumber>
    </recommendedName>
</protein>
<comment type="caution">
    <text evidence="9">The sequence shown here is derived from an EMBL/GenBank/DDBJ whole genome shotgun (WGS) entry which is preliminary data.</text>
</comment>
<dbReference type="NCBIfam" id="TIGR01806">
    <property type="entry name" value="CM_mono2"/>
    <property type="match status" value="1"/>
</dbReference>
<feature type="signal peptide" evidence="6">
    <location>
        <begin position="1"/>
        <end position="19"/>
    </location>
</feature>
<evidence type="ECO:0000313" key="8">
    <source>
        <dbReference type="EMBL" id="MBD8105461.1"/>
    </source>
</evidence>
<evidence type="ECO:0000256" key="3">
    <source>
        <dbReference type="ARBA" id="ARBA00022729"/>
    </source>
</evidence>
<dbReference type="AlphaFoldDB" id="A0A357VYU3"/>